<evidence type="ECO:0000256" key="6">
    <source>
        <dbReference type="ARBA" id="ARBA00022692"/>
    </source>
</evidence>
<dbReference type="SUPFAM" id="SSF56784">
    <property type="entry name" value="HAD-like"/>
    <property type="match status" value="1"/>
</dbReference>
<keyword evidence="4" id="KW-0104">Cadmium</keyword>
<dbReference type="RefSeq" id="WP_066269603.1">
    <property type="nucleotide sequence ID" value="NZ_JARMAB010000034.1"/>
</dbReference>
<evidence type="ECO:0000256" key="13">
    <source>
        <dbReference type="ARBA" id="ARBA00023136"/>
    </source>
</evidence>
<dbReference type="SUPFAM" id="SSF81653">
    <property type="entry name" value="Calcium ATPase, transduction domain A"/>
    <property type="match status" value="1"/>
</dbReference>
<dbReference type="SFLD" id="SFLDF00027">
    <property type="entry name" value="p-type_atpase"/>
    <property type="match status" value="1"/>
</dbReference>
<dbReference type="InterPro" id="IPR001757">
    <property type="entry name" value="P_typ_ATPase"/>
</dbReference>
<feature type="region of interest" description="Disordered" evidence="17">
    <location>
        <begin position="69"/>
        <end position="90"/>
    </location>
</feature>
<evidence type="ECO:0000256" key="11">
    <source>
        <dbReference type="ARBA" id="ARBA00022989"/>
    </source>
</evidence>
<organism evidence="19 20">
    <name type="scientific">Heyndrickxia acidicola</name>
    <dbReference type="NCBI Taxonomy" id="209389"/>
    <lineage>
        <taxon>Bacteria</taxon>
        <taxon>Bacillati</taxon>
        <taxon>Bacillota</taxon>
        <taxon>Bacilli</taxon>
        <taxon>Bacillales</taxon>
        <taxon>Bacillaceae</taxon>
        <taxon>Heyndrickxia</taxon>
    </lineage>
</organism>
<dbReference type="SUPFAM" id="SSF81665">
    <property type="entry name" value="Calcium ATPase, transmembrane domain M"/>
    <property type="match status" value="1"/>
</dbReference>
<evidence type="ECO:0000313" key="20">
    <source>
        <dbReference type="Proteomes" id="UP001341444"/>
    </source>
</evidence>
<feature type="compositionally biased region" description="Basic residues" evidence="17">
    <location>
        <begin position="74"/>
        <end position="89"/>
    </location>
</feature>
<accession>A0ABU6MM61</accession>
<comment type="similarity">
    <text evidence="2 16">Belongs to the cation transport ATPase (P-type) (TC 3.A.3) family. Type IB subfamily.</text>
</comment>
<evidence type="ECO:0000313" key="19">
    <source>
        <dbReference type="EMBL" id="MED1205492.1"/>
    </source>
</evidence>
<dbReference type="Gene3D" id="2.70.150.10">
    <property type="entry name" value="Calcium-transporting ATPase, cytoplasmic transduction domain A"/>
    <property type="match status" value="1"/>
</dbReference>
<dbReference type="NCBIfam" id="TIGR01512">
    <property type="entry name" value="ATPase-IB2_Cd"/>
    <property type="match status" value="1"/>
</dbReference>
<evidence type="ECO:0000256" key="14">
    <source>
        <dbReference type="ARBA" id="ARBA00039103"/>
    </source>
</evidence>
<dbReference type="InterPro" id="IPR018303">
    <property type="entry name" value="ATPase_P-typ_P_site"/>
</dbReference>
<keyword evidence="5" id="KW-0597">Phosphoprotein</keyword>
<dbReference type="Gene3D" id="3.40.50.1000">
    <property type="entry name" value="HAD superfamily/HAD-like"/>
    <property type="match status" value="1"/>
</dbReference>
<keyword evidence="8 16" id="KW-0547">Nucleotide-binding</keyword>
<dbReference type="InterPro" id="IPR006121">
    <property type="entry name" value="HMA_dom"/>
</dbReference>
<keyword evidence="9 16" id="KW-0067">ATP-binding</keyword>
<evidence type="ECO:0000256" key="16">
    <source>
        <dbReference type="RuleBase" id="RU362081"/>
    </source>
</evidence>
<dbReference type="PANTHER" id="PTHR48085">
    <property type="entry name" value="CADMIUM/ZINC-TRANSPORTING ATPASE HMA2-RELATED"/>
    <property type="match status" value="1"/>
</dbReference>
<dbReference type="InterPro" id="IPR044492">
    <property type="entry name" value="P_typ_ATPase_HD_dom"/>
</dbReference>
<evidence type="ECO:0000256" key="9">
    <source>
        <dbReference type="ARBA" id="ARBA00022840"/>
    </source>
</evidence>
<comment type="subcellular location">
    <subcellularLocation>
        <location evidence="16">Cell membrane</location>
    </subcellularLocation>
    <subcellularLocation>
        <location evidence="1">Membrane</location>
        <topology evidence="1">Multi-pass membrane protein</topology>
    </subcellularLocation>
</comment>
<dbReference type="InterPro" id="IPR023214">
    <property type="entry name" value="HAD_sf"/>
</dbReference>
<feature type="transmembrane region" description="Helical" evidence="16">
    <location>
        <begin position="320"/>
        <end position="341"/>
    </location>
</feature>
<dbReference type="SFLD" id="SFLDS00003">
    <property type="entry name" value="Haloacid_Dehalogenase"/>
    <property type="match status" value="1"/>
</dbReference>
<dbReference type="PRINTS" id="PR00941">
    <property type="entry name" value="CDATPASE"/>
</dbReference>
<comment type="caution">
    <text evidence="19">The sequence shown here is derived from an EMBL/GenBank/DDBJ whole genome shotgun (WGS) entry which is preliminary data.</text>
</comment>
<dbReference type="InterPro" id="IPR036163">
    <property type="entry name" value="HMA_dom_sf"/>
</dbReference>
<keyword evidence="7 16" id="KW-0479">Metal-binding</keyword>
<evidence type="ECO:0000256" key="1">
    <source>
        <dbReference type="ARBA" id="ARBA00004141"/>
    </source>
</evidence>
<dbReference type="SFLD" id="SFLDG00002">
    <property type="entry name" value="C1.7:_P-type_atpase_like"/>
    <property type="match status" value="1"/>
</dbReference>
<dbReference type="InterPro" id="IPR023299">
    <property type="entry name" value="ATPase_P-typ_cyto_dom_N"/>
</dbReference>
<dbReference type="PANTHER" id="PTHR48085:SF5">
    <property type="entry name" value="CADMIUM_ZINC-TRANSPORTING ATPASE HMA4-RELATED"/>
    <property type="match status" value="1"/>
</dbReference>
<evidence type="ECO:0000256" key="4">
    <source>
        <dbReference type="ARBA" id="ARBA00022539"/>
    </source>
</evidence>
<keyword evidence="11 16" id="KW-1133">Transmembrane helix</keyword>
<keyword evidence="13 16" id="KW-0472">Membrane</keyword>
<dbReference type="Gene3D" id="3.40.1110.10">
    <property type="entry name" value="Calcium-transporting ATPase, cytoplasmic domain N"/>
    <property type="match status" value="1"/>
</dbReference>
<proteinExistence type="inferred from homology"/>
<keyword evidence="20" id="KW-1185">Reference proteome</keyword>
<dbReference type="Pfam" id="PF00122">
    <property type="entry name" value="E1-E2_ATPase"/>
    <property type="match status" value="1"/>
</dbReference>
<evidence type="ECO:0000256" key="3">
    <source>
        <dbReference type="ARBA" id="ARBA00022448"/>
    </source>
</evidence>
<dbReference type="NCBIfam" id="TIGR01511">
    <property type="entry name" value="ATPase-IB1_Cu"/>
    <property type="match status" value="1"/>
</dbReference>
<evidence type="ECO:0000256" key="5">
    <source>
        <dbReference type="ARBA" id="ARBA00022553"/>
    </source>
</evidence>
<dbReference type="InterPro" id="IPR036412">
    <property type="entry name" value="HAD-like_sf"/>
</dbReference>
<dbReference type="EC" id="7.2.2.21" evidence="14"/>
<evidence type="ECO:0000256" key="10">
    <source>
        <dbReference type="ARBA" id="ARBA00022967"/>
    </source>
</evidence>
<reference evidence="19 20" key="1">
    <citation type="submission" date="2023-03" db="EMBL/GenBank/DDBJ databases">
        <title>Bacillus Genome Sequencing.</title>
        <authorList>
            <person name="Dunlap C."/>
        </authorList>
    </citation>
    <scope>NUCLEOTIDE SEQUENCE [LARGE SCALE GENOMIC DNA]</scope>
    <source>
        <strain evidence="19 20">B-23453</strain>
    </source>
</reference>
<dbReference type="Proteomes" id="UP001341444">
    <property type="component" value="Unassembled WGS sequence"/>
</dbReference>
<dbReference type="Gene3D" id="3.30.70.100">
    <property type="match status" value="1"/>
</dbReference>
<gene>
    <name evidence="19" type="ORF">P4T90_20865</name>
</gene>
<dbReference type="CDD" id="cd00371">
    <property type="entry name" value="HMA"/>
    <property type="match status" value="1"/>
</dbReference>
<evidence type="ECO:0000259" key="18">
    <source>
        <dbReference type="Pfam" id="PF00122"/>
    </source>
</evidence>
<feature type="transmembrane region" description="Helical" evidence="16">
    <location>
        <begin position="651"/>
        <end position="671"/>
    </location>
</feature>
<dbReference type="PROSITE" id="PS00154">
    <property type="entry name" value="ATPASE_E1_E2"/>
    <property type="match status" value="1"/>
</dbReference>
<sequence>MAEYKLQGLSCANCAREMEEQIQKLENGKEARILFNSSKLVIPDGVPMDRVQKILAGDGAAIVAPAAGGGGVHSHAHDHSHHGHTHGHQHGPSIKLLIGMSAVLFLAALLFGSHVNQTTVIPLYLLAAIISGYQTFIKGLKNLFSLKFNIDTLMTISLVGAFCIGQWREGTFVAILFGINEYLEGLGMEKARKSMESLLEVAPKEAVLLINGEEQIVSIESLKAGDTVLVKAGQKIPSDGIIIEGISSVDEAAITGESMPLTKQKGDAVYGGSLNHDGLLKVQLEKAYQDSSLAKILHLVEEAQETKTPTEQFINRFARYYTPIIMVIAAMVILIPPLFMGGDWHTWIYQGLAVLIVGCPCALIISSPIAIVSGITRNARNGILVKGGIYLEQLGKLDIIAFDKTGTLTKGEPVVEDIKIYDDTFFSIAASVEKSSSHPLAKAVLKKALEEHQAVLLEPENVTVIPGQGVRATINGGEYFIGNEKGIDSAILSKSNKQDIQELKSRGYTLVAAASNEKVLGLFGIADEIRRESKGMLDNLHKLGIKETVMLTGDHQKTAEKVSSTIGIHEYFAELLPDEKVEKVRALTKSGKTAMVGDGINDAPALAAADIGIAMGKGTDSAIETADIVLMQDHLGKLPAAISLSKKVNRVIKLNIGLALGLKVAALLLTIPGLLTLWIAILSDMGATILVTLISLTVLIETKKAGPIQATAIHRPDTAR</sequence>
<evidence type="ECO:0000256" key="2">
    <source>
        <dbReference type="ARBA" id="ARBA00006024"/>
    </source>
</evidence>
<feature type="transmembrane region" description="Helical" evidence="16">
    <location>
        <begin position="347"/>
        <end position="372"/>
    </location>
</feature>
<evidence type="ECO:0000256" key="17">
    <source>
        <dbReference type="SAM" id="MobiDB-lite"/>
    </source>
</evidence>
<dbReference type="SUPFAM" id="SSF55008">
    <property type="entry name" value="HMA, heavy metal-associated domain"/>
    <property type="match status" value="1"/>
</dbReference>
<keyword evidence="16" id="KW-1003">Cell membrane</keyword>
<evidence type="ECO:0000256" key="12">
    <source>
        <dbReference type="ARBA" id="ARBA00023065"/>
    </source>
</evidence>
<keyword evidence="3" id="KW-0813">Transport</keyword>
<feature type="transmembrane region" description="Helical" evidence="16">
    <location>
        <begin position="96"/>
        <end position="115"/>
    </location>
</feature>
<name>A0ABU6MM61_9BACI</name>
<feature type="transmembrane region" description="Helical" evidence="16">
    <location>
        <begin position="677"/>
        <end position="700"/>
    </location>
</feature>
<protein>
    <recommendedName>
        <fullName evidence="14">Cd(2+)-exporting ATPase</fullName>
        <ecNumber evidence="14">7.2.2.21</ecNumber>
    </recommendedName>
</protein>
<keyword evidence="12" id="KW-0406">Ion transport</keyword>
<evidence type="ECO:0000256" key="7">
    <source>
        <dbReference type="ARBA" id="ARBA00022723"/>
    </source>
</evidence>
<dbReference type="EMBL" id="JARMAB010000034">
    <property type="protein sequence ID" value="MED1205492.1"/>
    <property type="molecule type" value="Genomic_DNA"/>
</dbReference>
<dbReference type="Pfam" id="PF00702">
    <property type="entry name" value="Hydrolase"/>
    <property type="match status" value="1"/>
</dbReference>
<dbReference type="InterPro" id="IPR008250">
    <property type="entry name" value="ATPase_P-typ_transduc_dom_A_sf"/>
</dbReference>
<evidence type="ECO:0000256" key="15">
    <source>
        <dbReference type="ARBA" id="ARBA00049338"/>
    </source>
</evidence>
<dbReference type="InterPro" id="IPR059000">
    <property type="entry name" value="ATPase_P-type_domA"/>
</dbReference>
<dbReference type="NCBIfam" id="TIGR01494">
    <property type="entry name" value="ATPase_P-type"/>
    <property type="match status" value="1"/>
</dbReference>
<dbReference type="InterPro" id="IPR023298">
    <property type="entry name" value="ATPase_P-typ_TM_dom_sf"/>
</dbReference>
<feature type="transmembrane region" description="Helical" evidence="16">
    <location>
        <begin position="121"/>
        <end position="140"/>
    </location>
</feature>
<dbReference type="InterPro" id="IPR051014">
    <property type="entry name" value="Cation_Transport_ATPase_IB"/>
</dbReference>
<dbReference type="NCBIfam" id="TIGR01525">
    <property type="entry name" value="ATPase-IB_hvy"/>
    <property type="match status" value="1"/>
</dbReference>
<evidence type="ECO:0000256" key="8">
    <source>
        <dbReference type="ARBA" id="ARBA00022741"/>
    </source>
</evidence>
<keyword evidence="6 16" id="KW-0812">Transmembrane</keyword>
<comment type="catalytic activity">
    <reaction evidence="15">
        <text>Cd(2+)(in) + ATP + H2O = Cd(2+)(out) + ADP + phosphate + H(+)</text>
        <dbReference type="Rhea" id="RHEA:12132"/>
        <dbReference type="ChEBI" id="CHEBI:15377"/>
        <dbReference type="ChEBI" id="CHEBI:15378"/>
        <dbReference type="ChEBI" id="CHEBI:30616"/>
        <dbReference type="ChEBI" id="CHEBI:43474"/>
        <dbReference type="ChEBI" id="CHEBI:48775"/>
        <dbReference type="ChEBI" id="CHEBI:456216"/>
        <dbReference type="EC" id="7.2.2.21"/>
    </reaction>
</comment>
<feature type="domain" description="P-type ATPase A" evidence="18">
    <location>
        <begin position="201"/>
        <end position="301"/>
    </location>
</feature>
<dbReference type="PRINTS" id="PR00119">
    <property type="entry name" value="CATATPASE"/>
</dbReference>
<dbReference type="InterPro" id="IPR027256">
    <property type="entry name" value="P-typ_ATPase_IB"/>
</dbReference>
<keyword evidence="10" id="KW-1278">Translocase</keyword>